<accession>A0AA46HXN7</accession>
<feature type="transmembrane region" description="Helical" evidence="1">
    <location>
        <begin position="12"/>
        <end position="30"/>
    </location>
</feature>
<dbReference type="EMBL" id="SLXF01000001">
    <property type="protein sequence ID" value="TCP09786.1"/>
    <property type="molecule type" value="Genomic_DNA"/>
</dbReference>
<reference evidence="2 3" key="1">
    <citation type="submission" date="2019-03" db="EMBL/GenBank/DDBJ databases">
        <title>Genomic Encyclopedia of Type Strains, Phase IV (KMG-IV): sequencing the most valuable type-strain genomes for metagenomic binning, comparative biology and taxonomic classification.</title>
        <authorList>
            <person name="Goeker M."/>
        </authorList>
    </citation>
    <scope>NUCLEOTIDE SEQUENCE [LARGE SCALE GENOMIC DNA]</scope>
    <source>
        <strain evidence="2 3">DSM 15264</strain>
    </source>
</reference>
<keyword evidence="1" id="KW-0812">Transmembrane</keyword>
<protein>
    <recommendedName>
        <fullName evidence="4">DUF3592 domain-containing protein</fullName>
    </recommendedName>
</protein>
<evidence type="ECO:0000256" key="1">
    <source>
        <dbReference type="SAM" id="Phobius"/>
    </source>
</evidence>
<evidence type="ECO:0000313" key="2">
    <source>
        <dbReference type="EMBL" id="TCP09786.1"/>
    </source>
</evidence>
<comment type="caution">
    <text evidence="2">The sequence shown here is derived from an EMBL/GenBank/DDBJ whole genome shotgun (WGS) entry which is preliminary data.</text>
</comment>
<dbReference type="Proteomes" id="UP000294772">
    <property type="component" value="Unassembled WGS sequence"/>
</dbReference>
<dbReference type="AlphaFoldDB" id="A0AA46HXN7"/>
<evidence type="ECO:0008006" key="4">
    <source>
        <dbReference type="Google" id="ProtNLM"/>
    </source>
</evidence>
<proteinExistence type="predicted"/>
<sequence length="124" mass="13868">MSTGVKMDAGRWLLVVVILIAAIPFLRRLWIEGQAEWLRRTGEPAQAVVLRLEDTGERYREGPVLVVHVRFSTPLQGVVQSSFRRAMTPVELQSVRPGATVGIVYDRDRPSRIALHEIPSSALP</sequence>
<evidence type="ECO:0000313" key="3">
    <source>
        <dbReference type="Proteomes" id="UP000294772"/>
    </source>
</evidence>
<keyword evidence="1" id="KW-1133">Transmembrane helix</keyword>
<gene>
    <name evidence="2" type="ORF">EV676_101365</name>
</gene>
<keyword evidence="1" id="KW-0472">Membrane</keyword>
<organism evidence="2 3">
    <name type="scientific">Caldimonas thermodepolymerans</name>
    <dbReference type="NCBI Taxonomy" id="215580"/>
    <lineage>
        <taxon>Bacteria</taxon>
        <taxon>Pseudomonadati</taxon>
        <taxon>Pseudomonadota</taxon>
        <taxon>Betaproteobacteria</taxon>
        <taxon>Burkholderiales</taxon>
        <taxon>Sphaerotilaceae</taxon>
        <taxon>Caldimonas</taxon>
    </lineage>
</organism>
<name>A0AA46HXN7_9BURK</name>